<dbReference type="InterPro" id="IPR025857">
    <property type="entry name" value="MacB_PCD"/>
</dbReference>
<dbReference type="PANTHER" id="PTHR43738:SF1">
    <property type="entry name" value="HEMIN TRANSPORT SYSTEM PERMEASE PROTEIN HRTB-RELATED"/>
    <property type="match status" value="1"/>
</dbReference>
<dbReference type="Pfam" id="PF02687">
    <property type="entry name" value="FtsX"/>
    <property type="match status" value="1"/>
</dbReference>
<evidence type="ECO:0000256" key="5">
    <source>
        <dbReference type="ARBA" id="ARBA00022448"/>
    </source>
</evidence>
<comment type="function">
    <text evidence="10">Part of the ABC transporter complex hrt involved in hemin import. Responsible for the translocation of the substrate across the membrane.</text>
</comment>
<evidence type="ECO:0000256" key="8">
    <source>
        <dbReference type="ARBA" id="ARBA00022989"/>
    </source>
</evidence>
<feature type="transmembrane region" description="Helical" evidence="11">
    <location>
        <begin position="363"/>
        <end position="385"/>
    </location>
</feature>
<dbReference type="PANTHER" id="PTHR43738">
    <property type="entry name" value="ABC TRANSPORTER, MEMBRANE PROTEIN"/>
    <property type="match status" value="1"/>
</dbReference>
<dbReference type="RefSeq" id="WP_273013512.1">
    <property type="nucleotide sequence ID" value="NZ_DBEZZS010000143.1"/>
</dbReference>
<evidence type="ECO:0000256" key="1">
    <source>
        <dbReference type="ARBA" id="ARBA00004651"/>
    </source>
</evidence>
<feature type="transmembrane region" description="Helical" evidence="11">
    <location>
        <begin position="270"/>
        <end position="292"/>
    </location>
</feature>
<reference evidence="14" key="1">
    <citation type="submission" date="2020-04" db="EMBL/GenBank/DDBJ databases">
        <title>Deep metagenomics examines the oral microbiome during advanced dental caries in children, revealing novel taxa and co-occurrences with host molecules.</title>
        <authorList>
            <person name="Baker J.L."/>
            <person name="Morton J.T."/>
            <person name="Dinis M."/>
            <person name="Alvarez R."/>
            <person name="Tran N.C."/>
            <person name="Knight R."/>
            <person name="Edlund A."/>
        </authorList>
    </citation>
    <scope>NUCLEOTIDE SEQUENCE</scope>
    <source>
        <strain evidence="14">JCVI_32_bin.14</strain>
    </source>
</reference>
<evidence type="ECO:0000256" key="2">
    <source>
        <dbReference type="ARBA" id="ARBA00008697"/>
    </source>
</evidence>
<accession>A0A930B986</accession>
<protein>
    <recommendedName>
        <fullName evidence="4">Putative hemin transport system permease protein HrtB</fullName>
    </recommendedName>
</protein>
<dbReference type="AlphaFoldDB" id="A0A930B986"/>
<keyword evidence="7 11" id="KW-0812">Transmembrane</keyword>
<organism evidence="14 15">
    <name type="scientific">Dialister invisus</name>
    <dbReference type="NCBI Taxonomy" id="218538"/>
    <lineage>
        <taxon>Bacteria</taxon>
        <taxon>Bacillati</taxon>
        <taxon>Bacillota</taxon>
        <taxon>Negativicutes</taxon>
        <taxon>Veillonellales</taxon>
        <taxon>Veillonellaceae</taxon>
        <taxon>Dialister</taxon>
    </lineage>
</organism>
<evidence type="ECO:0000256" key="10">
    <source>
        <dbReference type="ARBA" id="ARBA00024973"/>
    </source>
</evidence>
<comment type="subcellular location">
    <subcellularLocation>
        <location evidence="1">Cell membrane</location>
        <topology evidence="1">Multi-pass membrane protein</topology>
    </subcellularLocation>
</comment>
<feature type="domain" description="MacB-like periplasmic core" evidence="13">
    <location>
        <begin position="29"/>
        <end position="238"/>
    </location>
</feature>
<feature type="domain" description="ABC3 transporter permease C-terminal" evidence="12">
    <location>
        <begin position="271"/>
        <end position="387"/>
    </location>
</feature>
<evidence type="ECO:0000256" key="4">
    <source>
        <dbReference type="ARBA" id="ARBA00016962"/>
    </source>
</evidence>
<dbReference type="GO" id="GO:0005886">
    <property type="term" value="C:plasma membrane"/>
    <property type="evidence" value="ECO:0007669"/>
    <property type="project" value="UniProtKB-SubCell"/>
</dbReference>
<evidence type="ECO:0000256" key="3">
    <source>
        <dbReference type="ARBA" id="ARBA00011131"/>
    </source>
</evidence>
<evidence type="ECO:0000313" key="15">
    <source>
        <dbReference type="Proteomes" id="UP000757890"/>
    </source>
</evidence>
<keyword evidence="9 11" id="KW-0472">Membrane</keyword>
<comment type="caution">
    <text evidence="14">The sequence shown here is derived from an EMBL/GenBank/DDBJ whole genome shotgun (WGS) entry which is preliminary data.</text>
</comment>
<name>A0A930B986_9FIRM</name>
<keyword evidence="5" id="KW-0813">Transport</keyword>
<keyword evidence="8 11" id="KW-1133">Transmembrane helix</keyword>
<sequence>MDLNRLPWRNLSRRPLRTAALLVLTFFLSFVIFAGSMTVVSLQNGLETLENRLGADIIVVPNTAKRKVDPKTMILDGTPGYFYMEREKMVLISHIEGVEKVSPQIFLASLSASCCSVPVQIIGFEPETDFIIQPWIRESYGRELAHGDVVVGSAVNADVGDTIRFYNKDCRIVAKLAATGTGLDTAVYTKAETIRTLIEASSKMGLNPLFEGDVENVISSVYIKVKDGYDIKKVTENINLRVRRVKAIQMKDMLSEIAGSLSGISKTITLLFAAVWVMVFIVLVVSFSVLVGERKKEFALLRVMGTSRRKLAGILLKETLILSVSGGAAGVLMGLLVVIPFSGLIETGLKLPFLLPGIRETGWLAFAAMAVICLAGPAASAYAVLRLSRVDPATILREGE</sequence>
<dbReference type="Proteomes" id="UP000757890">
    <property type="component" value="Unassembled WGS sequence"/>
</dbReference>
<evidence type="ECO:0000256" key="7">
    <source>
        <dbReference type="ARBA" id="ARBA00022692"/>
    </source>
</evidence>
<evidence type="ECO:0000256" key="9">
    <source>
        <dbReference type="ARBA" id="ARBA00023136"/>
    </source>
</evidence>
<feature type="transmembrane region" description="Helical" evidence="11">
    <location>
        <begin position="21"/>
        <end position="42"/>
    </location>
</feature>
<keyword evidence="6" id="KW-1003">Cell membrane</keyword>
<dbReference type="EMBL" id="JABZMK010000059">
    <property type="protein sequence ID" value="MBF1129849.1"/>
    <property type="molecule type" value="Genomic_DNA"/>
</dbReference>
<comment type="similarity">
    <text evidence="2">Belongs to the ABC-4 integral membrane protein family. HrtB subfamily.</text>
</comment>
<dbReference type="InterPro" id="IPR003838">
    <property type="entry name" value="ABC3_permease_C"/>
</dbReference>
<evidence type="ECO:0000259" key="12">
    <source>
        <dbReference type="Pfam" id="PF02687"/>
    </source>
</evidence>
<evidence type="ECO:0000256" key="11">
    <source>
        <dbReference type="SAM" id="Phobius"/>
    </source>
</evidence>
<comment type="subunit">
    <text evidence="3">The complex is composed of two ATP-binding proteins (HrtA), two transmembrane proteins (HrtB) and a solute-binding protein.</text>
</comment>
<evidence type="ECO:0000313" key="14">
    <source>
        <dbReference type="EMBL" id="MBF1129849.1"/>
    </source>
</evidence>
<feature type="transmembrane region" description="Helical" evidence="11">
    <location>
        <begin position="319"/>
        <end position="343"/>
    </location>
</feature>
<dbReference type="Pfam" id="PF12704">
    <property type="entry name" value="MacB_PCD"/>
    <property type="match status" value="1"/>
</dbReference>
<evidence type="ECO:0000259" key="13">
    <source>
        <dbReference type="Pfam" id="PF12704"/>
    </source>
</evidence>
<gene>
    <name evidence="14" type="ORF">HXL70_07390</name>
</gene>
<proteinExistence type="inferred from homology"/>
<evidence type="ECO:0000256" key="6">
    <source>
        <dbReference type="ARBA" id="ARBA00022475"/>
    </source>
</evidence>
<dbReference type="InterPro" id="IPR051125">
    <property type="entry name" value="ABC-4/HrtB_transporter"/>
</dbReference>